<name>A0ABZ0TNR5_9SPHI</name>
<feature type="transmembrane region" description="Helical" evidence="1">
    <location>
        <begin position="72"/>
        <end position="97"/>
    </location>
</feature>
<proteinExistence type="predicted"/>
<keyword evidence="1" id="KW-1133">Transmembrane helix</keyword>
<reference evidence="2 3" key="1">
    <citation type="submission" date="2023-11" db="EMBL/GenBank/DDBJ databases">
        <title>Analysis of the Genomes of Mucilaginibacter gossypii cycad 4 and M. sabulilitoris SNA2: microbes with the potential for plant growth promotion.</title>
        <authorList>
            <person name="Hirsch A.M."/>
            <person name="Humm E."/>
            <person name="Rubbi M."/>
            <person name="Del Vecchio G."/>
            <person name="Ha S.M."/>
            <person name="Pellegrini M."/>
            <person name="Gunsalus R.P."/>
        </authorList>
    </citation>
    <scope>NUCLEOTIDE SEQUENCE [LARGE SCALE GENOMIC DNA]</scope>
    <source>
        <strain evidence="2 3">SNA2</strain>
    </source>
</reference>
<gene>
    <name evidence="2" type="ORF">SNE25_03425</name>
</gene>
<protein>
    <submittedName>
        <fullName evidence="2">VanZ family protein</fullName>
    </submittedName>
</protein>
<sequence length="131" mass="14711">MKLFLKYHGLTILWALFVFIMCSADLGDVGDSPMFFAGFDKLTHTGFFFTLIVLFCNGIIRQQKPRSFSYKQAVLVTIVAIFFGGLIEILQLTIFTWRSADWSDMFADTLGTCMGIFSVMVTMGAIGYGKK</sequence>
<feature type="transmembrane region" description="Helical" evidence="1">
    <location>
        <begin position="42"/>
        <end position="60"/>
    </location>
</feature>
<dbReference type="EMBL" id="CP139558">
    <property type="protein sequence ID" value="WPU94572.1"/>
    <property type="molecule type" value="Genomic_DNA"/>
</dbReference>
<evidence type="ECO:0000313" key="2">
    <source>
        <dbReference type="EMBL" id="WPU94572.1"/>
    </source>
</evidence>
<dbReference type="RefSeq" id="WP_321563691.1">
    <property type="nucleotide sequence ID" value="NZ_CP139558.1"/>
</dbReference>
<dbReference type="Proteomes" id="UP001324380">
    <property type="component" value="Chromosome"/>
</dbReference>
<keyword evidence="1" id="KW-0472">Membrane</keyword>
<keyword evidence="3" id="KW-1185">Reference proteome</keyword>
<keyword evidence="1" id="KW-0812">Transmembrane</keyword>
<evidence type="ECO:0000256" key="1">
    <source>
        <dbReference type="SAM" id="Phobius"/>
    </source>
</evidence>
<organism evidence="2 3">
    <name type="scientific">Mucilaginibacter sabulilitoris</name>
    <dbReference type="NCBI Taxonomy" id="1173583"/>
    <lineage>
        <taxon>Bacteria</taxon>
        <taxon>Pseudomonadati</taxon>
        <taxon>Bacteroidota</taxon>
        <taxon>Sphingobacteriia</taxon>
        <taxon>Sphingobacteriales</taxon>
        <taxon>Sphingobacteriaceae</taxon>
        <taxon>Mucilaginibacter</taxon>
    </lineage>
</organism>
<accession>A0ABZ0TNR5</accession>
<evidence type="ECO:0000313" key="3">
    <source>
        <dbReference type="Proteomes" id="UP001324380"/>
    </source>
</evidence>
<dbReference type="NCBIfam" id="NF037970">
    <property type="entry name" value="vanZ_1"/>
    <property type="match status" value="1"/>
</dbReference>
<feature type="transmembrane region" description="Helical" evidence="1">
    <location>
        <begin position="109"/>
        <end position="128"/>
    </location>
</feature>